<feature type="region of interest" description="Disordered" evidence="5">
    <location>
        <begin position="483"/>
        <end position="529"/>
    </location>
</feature>
<dbReference type="GO" id="GO:0008270">
    <property type="term" value="F:zinc ion binding"/>
    <property type="evidence" value="ECO:0007669"/>
    <property type="project" value="UniProtKB-KW"/>
</dbReference>
<accession>A0A8T1W550</accession>
<dbReference type="PANTHER" id="PTHR13510:SF44">
    <property type="entry name" value="RABENOSYN-5"/>
    <property type="match status" value="1"/>
</dbReference>
<feature type="region of interest" description="Disordered" evidence="5">
    <location>
        <begin position="399"/>
        <end position="419"/>
    </location>
</feature>
<feature type="compositionally biased region" description="Low complexity" evidence="5">
    <location>
        <begin position="1"/>
        <end position="20"/>
    </location>
</feature>
<comment type="caution">
    <text evidence="7">The sequence shown here is derived from an EMBL/GenBank/DDBJ whole genome shotgun (WGS) entry which is preliminary data.</text>
</comment>
<gene>
    <name evidence="7" type="ORF">PHYPSEUDO_011331</name>
</gene>
<dbReference type="PROSITE" id="PS50178">
    <property type="entry name" value="ZF_FYVE"/>
    <property type="match status" value="1"/>
</dbReference>
<evidence type="ECO:0000313" key="7">
    <source>
        <dbReference type="EMBL" id="KAG7389062.1"/>
    </source>
</evidence>
<feature type="compositionally biased region" description="Low complexity" evidence="5">
    <location>
        <begin position="515"/>
        <end position="526"/>
    </location>
</feature>
<dbReference type="InterPro" id="IPR017455">
    <property type="entry name" value="Znf_FYVE-rel"/>
</dbReference>
<keyword evidence="2 4" id="KW-0863">Zinc-finger</keyword>
<protein>
    <recommendedName>
        <fullName evidence="6">FYVE-type domain-containing protein</fullName>
    </recommendedName>
</protein>
<dbReference type="Proteomes" id="UP000694044">
    <property type="component" value="Unassembled WGS sequence"/>
</dbReference>
<organism evidence="7 8">
    <name type="scientific">Phytophthora pseudosyringae</name>
    <dbReference type="NCBI Taxonomy" id="221518"/>
    <lineage>
        <taxon>Eukaryota</taxon>
        <taxon>Sar</taxon>
        <taxon>Stramenopiles</taxon>
        <taxon>Oomycota</taxon>
        <taxon>Peronosporomycetes</taxon>
        <taxon>Peronosporales</taxon>
        <taxon>Peronosporaceae</taxon>
        <taxon>Phytophthora</taxon>
    </lineage>
</organism>
<feature type="region of interest" description="Disordered" evidence="5">
    <location>
        <begin position="547"/>
        <end position="586"/>
    </location>
</feature>
<dbReference type="SMART" id="SM00064">
    <property type="entry name" value="FYVE"/>
    <property type="match status" value="1"/>
</dbReference>
<sequence length="586" mass="65060">MMPRQDSSTSVPSCSDSNCSGRDPADVMHDNGGHFPLPDNYFPEIRLTPKDVKNYESQMQEIVKNALAEYELHEAKGAYPVYRAPWSLVGKVEGLTTIKKETPDSPTTSQARIFGRINGDYRHFIDFFYAETSAELFAWNQFMFGYATDAAVLKNIHTVASKQKCLYMGIKWTCLNPSPLVKKRDNCYMEYLIYTKDLRGRDVGVRVTLPLDIPECPGLPKKLKTKRIRLNTVWISRPADREPNVTEFFMLSQNNFNGLAVTANYYKRMMNILMNMAVFVDSRRILMQGVMQRKSWAKTGSRKSCSVCSRKFGPTRRRHHCRLCGDLICRRCAILRDAPKEDDASAGSNRTFVIVKTKFCVLCVTKMRESRNNVLVPAPSGQISVIDCDYDDLDLDESRHSAVSETESEGGHISFFSETGSSEGARSLQLSPQSTSISSSIGKMSFVSTLDVIDDQSVTILADPRMTTSELIEEDVAEVIDTTDMVPVSSLNSSKRGATSPNQDADEGKAGSGSGSSWSPLGSKTSPRSLDQCLAEQEELLRRMMLSASGMHRQNDANPGSGTMNSGSSGGLQSTRSRPHVTLYEG</sequence>
<dbReference type="OrthoDB" id="158357at2759"/>
<dbReference type="PANTHER" id="PTHR13510">
    <property type="entry name" value="FYVE-FINGER-CONTAINING RAB5 EFFECTOR PROTEIN RABENOSYN-5-RELATED"/>
    <property type="match status" value="1"/>
</dbReference>
<dbReference type="EMBL" id="JAGDFM010000050">
    <property type="protein sequence ID" value="KAG7389062.1"/>
    <property type="molecule type" value="Genomic_DNA"/>
</dbReference>
<feature type="compositionally biased region" description="Basic and acidic residues" evidence="5">
    <location>
        <begin position="23"/>
        <end position="32"/>
    </location>
</feature>
<evidence type="ECO:0000313" key="8">
    <source>
        <dbReference type="Proteomes" id="UP000694044"/>
    </source>
</evidence>
<feature type="domain" description="FYVE-type" evidence="6">
    <location>
        <begin position="299"/>
        <end position="368"/>
    </location>
</feature>
<keyword evidence="8" id="KW-1185">Reference proteome</keyword>
<dbReference type="Pfam" id="PF01363">
    <property type="entry name" value="FYVE"/>
    <property type="match status" value="1"/>
</dbReference>
<evidence type="ECO:0000256" key="5">
    <source>
        <dbReference type="SAM" id="MobiDB-lite"/>
    </source>
</evidence>
<proteinExistence type="predicted"/>
<evidence type="ECO:0000256" key="1">
    <source>
        <dbReference type="ARBA" id="ARBA00022723"/>
    </source>
</evidence>
<dbReference type="AlphaFoldDB" id="A0A8T1W550"/>
<feature type="region of interest" description="Disordered" evidence="5">
    <location>
        <begin position="1"/>
        <end position="33"/>
    </location>
</feature>
<evidence type="ECO:0000256" key="3">
    <source>
        <dbReference type="ARBA" id="ARBA00022833"/>
    </source>
</evidence>
<dbReference type="InterPro" id="IPR052727">
    <property type="entry name" value="Rab4/Rab5_effector"/>
</dbReference>
<reference evidence="7" key="1">
    <citation type="submission" date="2021-02" db="EMBL/GenBank/DDBJ databases">
        <authorList>
            <person name="Palmer J.M."/>
        </authorList>
    </citation>
    <scope>NUCLEOTIDE SEQUENCE</scope>
    <source>
        <strain evidence="7">SCRP734</strain>
    </source>
</reference>
<evidence type="ECO:0000259" key="6">
    <source>
        <dbReference type="PROSITE" id="PS50178"/>
    </source>
</evidence>
<keyword evidence="1" id="KW-0479">Metal-binding</keyword>
<feature type="compositionally biased region" description="Polar residues" evidence="5">
    <location>
        <begin position="489"/>
        <end position="503"/>
    </location>
</feature>
<evidence type="ECO:0000256" key="4">
    <source>
        <dbReference type="PROSITE-ProRule" id="PRU00091"/>
    </source>
</evidence>
<evidence type="ECO:0000256" key="2">
    <source>
        <dbReference type="ARBA" id="ARBA00022771"/>
    </source>
</evidence>
<name>A0A8T1W550_9STRA</name>
<dbReference type="InterPro" id="IPR000306">
    <property type="entry name" value="Znf_FYVE"/>
</dbReference>
<keyword evidence="3" id="KW-0862">Zinc</keyword>